<reference evidence="1" key="1">
    <citation type="submission" date="2021-02" db="EMBL/GenBank/DDBJ databases">
        <authorList>
            <person name="Nowell W R."/>
        </authorList>
    </citation>
    <scope>NUCLEOTIDE SEQUENCE</scope>
</reference>
<organism evidence="1 2">
    <name type="scientific">Rotaria socialis</name>
    <dbReference type="NCBI Taxonomy" id="392032"/>
    <lineage>
        <taxon>Eukaryota</taxon>
        <taxon>Metazoa</taxon>
        <taxon>Spiralia</taxon>
        <taxon>Gnathifera</taxon>
        <taxon>Rotifera</taxon>
        <taxon>Eurotatoria</taxon>
        <taxon>Bdelloidea</taxon>
        <taxon>Philodinida</taxon>
        <taxon>Philodinidae</taxon>
        <taxon>Rotaria</taxon>
    </lineage>
</organism>
<name>A0A820C8C8_9BILA</name>
<dbReference type="EMBL" id="CAJOBP010000690">
    <property type="protein sequence ID" value="CAF4209820.1"/>
    <property type="molecule type" value="Genomic_DNA"/>
</dbReference>
<dbReference type="Proteomes" id="UP000663873">
    <property type="component" value="Unassembled WGS sequence"/>
</dbReference>
<protein>
    <submittedName>
        <fullName evidence="1">Uncharacterized protein</fullName>
    </submittedName>
</protein>
<comment type="caution">
    <text evidence="1">The sequence shown here is derived from an EMBL/GenBank/DDBJ whole genome shotgun (WGS) entry which is preliminary data.</text>
</comment>
<accession>A0A820C8C8</accession>
<proteinExistence type="predicted"/>
<sequence>MQLQIFDTETEILLNSSTVAYSWMDEDEEFSIKDANLTVHFPLQTYDLLSNDLLYPGYLSQVTQVSERRHSVSLLDDGIHSSEV</sequence>
<dbReference type="AlphaFoldDB" id="A0A820C8C8"/>
<evidence type="ECO:0000313" key="1">
    <source>
        <dbReference type="EMBL" id="CAF4209820.1"/>
    </source>
</evidence>
<gene>
    <name evidence="1" type="ORF">UJA718_LOCUS7074</name>
</gene>
<evidence type="ECO:0000313" key="2">
    <source>
        <dbReference type="Proteomes" id="UP000663873"/>
    </source>
</evidence>
<keyword evidence="2" id="KW-1185">Reference proteome</keyword>